<reference evidence="2" key="1">
    <citation type="journal article" date="2015" name="Nature">
        <title>Complex archaea that bridge the gap between prokaryotes and eukaryotes.</title>
        <authorList>
            <person name="Spang A."/>
            <person name="Saw J.H."/>
            <person name="Jorgensen S.L."/>
            <person name="Zaremba-Niedzwiedzka K."/>
            <person name="Martijn J."/>
            <person name="Lind A.E."/>
            <person name="van Eijk R."/>
            <person name="Schleper C."/>
            <person name="Guy L."/>
            <person name="Ettema T.J."/>
        </authorList>
    </citation>
    <scope>NUCLEOTIDE SEQUENCE</scope>
</reference>
<name>A0A0F8XH24_9ZZZZ</name>
<evidence type="ECO:0000313" key="2">
    <source>
        <dbReference type="EMBL" id="KKK60315.1"/>
    </source>
</evidence>
<protein>
    <submittedName>
        <fullName evidence="2">Uncharacterized protein</fullName>
    </submittedName>
</protein>
<accession>A0A0F8XH24</accession>
<organism evidence="2">
    <name type="scientific">marine sediment metagenome</name>
    <dbReference type="NCBI Taxonomy" id="412755"/>
    <lineage>
        <taxon>unclassified sequences</taxon>
        <taxon>metagenomes</taxon>
        <taxon>ecological metagenomes</taxon>
    </lineage>
</organism>
<evidence type="ECO:0000256" key="1">
    <source>
        <dbReference type="SAM" id="MobiDB-lite"/>
    </source>
</evidence>
<dbReference type="EMBL" id="LAZR01063030">
    <property type="protein sequence ID" value="KKK60315.1"/>
    <property type="molecule type" value="Genomic_DNA"/>
</dbReference>
<feature type="non-terminal residue" evidence="2">
    <location>
        <position position="1"/>
    </location>
</feature>
<comment type="caution">
    <text evidence="2">The sequence shown here is derived from an EMBL/GenBank/DDBJ whole genome shotgun (WGS) entry which is preliminary data.</text>
</comment>
<feature type="region of interest" description="Disordered" evidence="1">
    <location>
        <begin position="1"/>
        <end position="44"/>
    </location>
</feature>
<dbReference type="AlphaFoldDB" id="A0A0F8XH24"/>
<sequence>TSRDPVGIAPDPSDMSGSDFPPDEVPYEYPPPDAASEPVEGTLDKDHSIVRQTCIKAASVALQHNMGSAEEKAGMITYLAGVLEDWCWR</sequence>
<gene>
    <name evidence="2" type="ORF">LCGC14_3025570</name>
</gene>
<proteinExistence type="predicted"/>